<gene>
    <name evidence="2" type="ORF">N5I07_10530</name>
</gene>
<dbReference type="InterPro" id="IPR036390">
    <property type="entry name" value="WH_DNA-bd_sf"/>
</dbReference>
<feature type="domain" description="Helix-turn-helix type 11" evidence="1">
    <location>
        <begin position="67"/>
        <end position="104"/>
    </location>
</feature>
<sequence>MSNKANNNNNEKQVENFTTVWDSVRRAKTVNGLQFKAIDKLLYSYLLGWQVSKDDPNNKKVTRVNSSVRELQQELGVSKGTIETSLKTLEKMGLIVIKSGGVGFSNEYDVRKFSDVESTNVAIKVDQFMENRKEYRAEKQNKKGWGYESGNEAKVDIAEVENNSNAQGSRNVQIESSIVKQEIKQDDLPDPFLDDCGVSHDSAFDEYTQPKSIKSVAPTKPKATTYDNGYGRKCSQCYQQPNGDWDCRDSYCNNYLPF</sequence>
<protein>
    <submittedName>
        <fullName evidence="2">HTH domain-containing protein</fullName>
    </submittedName>
</protein>
<comment type="caution">
    <text evidence="2">The sequence shown here is derived from an EMBL/GenBank/DDBJ whole genome shotgun (WGS) entry which is preliminary data.</text>
</comment>
<dbReference type="Gene3D" id="1.10.10.10">
    <property type="entry name" value="Winged helix-like DNA-binding domain superfamily/Winged helix DNA-binding domain"/>
    <property type="match status" value="1"/>
</dbReference>
<accession>A0AA42VC03</accession>
<reference evidence="2" key="1">
    <citation type="submission" date="2022-09" db="EMBL/GenBank/DDBJ databases">
        <title>Intensive care unit water sources are persistently colonized with multi-drug resistant bacteria and are the site of extensive horizontal gene transfer of antibiotic resistance genes.</title>
        <authorList>
            <person name="Diorio-Toth L."/>
        </authorList>
    </citation>
    <scope>NUCLEOTIDE SEQUENCE</scope>
    <source>
        <strain evidence="2">GD03796</strain>
    </source>
</reference>
<dbReference type="RefSeq" id="WP_279981385.1">
    <property type="nucleotide sequence ID" value="NZ_JAOCFT010000001.1"/>
</dbReference>
<evidence type="ECO:0000313" key="2">
    <source>
        <dbReference type="EMBL" id="MDH1898001.1"/>
    </source>
</evidence>
<name>A0AA42VC03_AERCA</name>
<organism evidence="2 3">
    <name type="scientific">Aeromonas caviae</name>
    <name type="common">Aeromonas punctata</name>
    <dbReference type="NCBI Taxonomy" id="648"/>
    <lineage>
        <taxon>Bacteria</taxon>
        <taxon>Pseudomonadati</taxon>
        <taxon>Pseudomonadota</taxon>
        <taxon>Gammaproteobacteria</taxon>
        <taxon>Aeromonadales</taxon>
        <taxon>Aeromonadaceae</taxon>
        <taxon>Aeromonas</taxon>
    </lineage>
</organism>
<dbReference type="InterPro" id="IPR036388">
    <property type="entry name" value="WH-like_DNA-bd_sf"/>
</dbReference>
<dbReference type="AlphaFoldDB" id="A0AA42VC03"/>
<dbReference type="Pfam" id="PF08279">
    <property type="entry name" value="HTH_11"/>
    <property type="match status" value="1"/>
</dbReference>
<dbReference type="InterPro" id="IPR013196">
    <property type="entry name" value="HTH_11"/>
</dbReference>
<proteinExistence type="predicted"/>
<evidence type="ECO:0000259" key="1">
    <source>
        <dbReference type="Pfam" id="PF08279"/>
    </source>
</evidence>
<dbReference type="Proteomes" id="UP001160758">
    <property type="component" value="Unassembled WGS sequence"/>
</dbReference>
<evidence type="ECO:0000313" key="3">
    <source>
        <dbReference type="Proteomes" id="UP001160758"/>
    </source>
</evidence>
<dbReference type="SUPFAM" id="SSF46785">
    <property type="entry name" value="Winged helix' DNA-binding domain"/>
    <property type="match status" value="1"/>
</dbReference>
<dbReference type="EMBL" id="JAOCFT010000001">
    <property type="protein sequence ID" value="MDH1898001.1"/>
    <property type="molecule type" value="Genomic_DNA"/>
</dbReference>